<comment type="caution">
    <text evidence="1">The sequence shown here is derived from an EMBL/GenBank/DDBJ whole genome shotgun (WGS) entry which is preliminary data.</text>
</comment>
<gene>
    <name evidence="1" type="ORF">UW23_C0019G0004</name>
</gene>
<dbReference type="EMBL" id="LCHN01000019">
    <property type="protein sequence ID" value="KKT35255.1"/>
    <property type="molecule type" value="Genomic_DNA"/>
</dbReference>
<sequence length="100" mass="11932">MATKYMQVFNEMVTKHENEFDDFQEIHNKYMKDPKKWQEKFNEDGARILEIIREYENKLCGHMENTANATYSASLAEKFRNEIKKYLPKLDMIGVKISFG</sequence>
<organism evidence="1 2">
    <name type="scientific">Candidatus Collierbacteria bacterium GW2011_GWA1_44_12</name>
    <dbReference type="NCBI Taxonomy" id="1618376"/>
    <lineage>
        <taxon>Bacteria</taxon>
        <taxon>Candidatus Collieribacteriota</taxon>
    </lineage>
</organism>
<reference evidence="1 2" key="1">
    <citation type="journal article" date="2015" name="Nature">
        <title>rRNA introns, odd ribosomes, and small enigmatic genomes across a large radiation of phyla.</title>
        <authorList>
            <person name="Brown C.T."/>
            <person name="Hug L.A."/>
            <person name="Thomas B.C."/>
            <person name="Sharon I."/>
            <person name="Castelle C.J."/>
            <person name="Singh A."/>
            <person name="Wilkins M.J."/>
            <person name="Williams K.H."/>
            <person name="Banfield J.F."/>
        </authorList>
    </citation>
    <scope>NUCLEOTIDE SEQUENCE [LARGE SCALE GENOMIC DNA]</scope>
</reference>
<dbReference type="Proteomes" id="UP000034069">
    <property type="component" value="Unassembled WGS sequence"/>
</dbReference>
<protein>
    <submittedName>
        <fullName evidence="1">Uncharacterized protein</fullName>
    </submittedName>
</protein>
<dbReference type="AlphaFoldDB" id="A0A0G1GL45"/>
<evidence type="ECO:0000313" key="1">
    <source>
        <dbReference type="EMBL" id="KKT35255.1"/>
    </source>
</evidence>
<accession>A0A0G1GL45</accession>
<name>A0A0G1GL45_9BACT</name>
<evidence type="ECO:0000313" key="2">
    <source>
        <dbReference type="Proteomes" id="UP000034069"/>
    </source>
</evidence>
<proteinExistence type="predicted"/>